<feature type="binding site" evidence="12 14">
    <location>
        <begin position="353"/>
        <end position="356"/>
    </location>
    <ligand>
        <name>ATP</name>
        <dbReference type="ChEBI" id="CHEBI:30616"/>
    </ligand>
</feature>
<dbReference type="UniPathway" id="UPA00109">
    <property type="reaction ID" value="UER00185"/>
</dbReference>
<comment type="caution">
    <text evidence="16">The sequence shown here is derived from an EMBL/GenBank/DDBJ whole genome shotgun (WGS) entry which is preliminary data.</text>
</comment>
<name>A0A0L0WFC3_GOTPU</name>
<dbReference type="InterPro" id="IPR015911">
    <property type="entry name" value="Phosphoglycerate_kinase_CS"/>
</dbReference>
<feature type="binding site" evidence="12 13">
    <location>
        <begin position="61"/>
        <end position="64"/>
    </location>
    <ligand>
        <name>substrate</name>
    </ligand>
</feature>
<dbReference type="HAMAP" id="MF_00145">
    <property type="entry name" value="Phosphoglyc_kinase"/>
    <property type="match status" value="1"/>
</dbReference>
<dbReference type="CDD" id="cd00318">
    <property type="entry name" value="Phosphoglycerate_kinase"/>
    <property type="match status" value="1"/>
</dbReference>
<dbReference type="EMBL" id="LGSS01000001">
    <property type="protein sequence ID" value="KNF10120.1"/>
    <property type="molecule type" value="Genomic_DNA"/>
</dbReference>
<evidence type="ECO:0000256" key="4">
    <source>
        <dbReference type="ARBA" id="ARBA00011245"/>
    </source>
</evidence>
<feature type="binding site" evidence="13">
    <location>
        <position position="122"/>
    </location>
    <ligand>
        <name>(2R)-3-phosphoglycerate</name>
        <dbReference type="ChEBI" id="CHEBI:58272"/>
    </ligand>
</feature>
<evidence type="ECO:0000256" key="1">
    <source>
        <dbReference type="ARBA" id="ARBA00000642"/>
    </source>
</evidence>
<evidence type="ECO:0000256" key="11">
    <source>
        <dbReference type="ARBA" id="ARBA00023152"/>
    </source>
</evidence>
<feature type="binding site" evidence="12 14">
    <location>
        <position position="327"/>
    </location>
    <ligand>
        <name>ATP</name>
        <dbReference type="ChEBI" id="CHEBI:30616"/>
    </ligand>
</feature>
<keyword evidence="9 12" id="KW-0418">Kinase</keyword>
<dbReference type="Pfam" id="PF00162">
    <property type="entry name" value="PGK"/>
    <property type="match status" value="1"/>
</dbReference>
<evidence type="ECO:0000256" key="5">
    <source>
        <dbReference type="ARBA" id="ARBA00013061"/>
    </source>
</evidence>
<protein>
    <recommendedName>
        <fullName evidence="6 12">Phosphoglycerate kinase</fullName>
        <ecNumber evidence="5 12">2.7.2.3</ecNumber>
    </recommendedName>
</protein>
<dbReference type="GO" id="GO:0006096">
    <property type="term" value="P:glycolytic process"/>
    <property type="evidence" value="ECO:0007669"/>
    <property type="project" value="UniProtKB-UniRule"/>
</dbReference>
<dbReference type="GO" id="GO:0043531">
    <property type="term" value="F:ADP binding"/>
    <property type="evidence" value="ECO:0007669"/>
    <property type="project" value="TreeGrafter"/>
</dbReference>
<comment type="subcellular location">
    <subcellularLocation>
        <location evidence="12">Cytoplasm</location>
    </subcellularLocation>
</comment>
<dbReference type="GO" id="GO:0005829">
    <property type="term" value="C:cytosol"/>
    <property type="evidence" value="ECO:0007669"/>
    <property type="project" value="TreeGrafter"/>
</dbReference>
<reference evidence="17" key="1">
    <citation type="submission" date="2015-07" db="EMBL/GenBank/DDBJ databases">
        <title>Draft genome sequence of the purine-degrading Gottschalkia purinilyticum DSM 1384 (formerly Clostridium purinilyticum).</title>
        <authorList>
            <person name="Poehlein A."/>
            <person name="Schiel-Bengelsdorf B."/>
            <person name="Bengelsdorf F.R."/>
            <person name="Daniel R."/>
            <person name="Duerre P."/>
        </authorList>
    </citation>
    <scope>NUCLEOTIDE SEQUENCE [LARGE SCALE GENOMIC DNA]</scope>
    <source>
        <strain evidence="17">DSM 1384</strain>
    </source>
</reference>
<keyword evidence="11 12" id="KW-0324">Glycolysis</keyword>
<comment type="similarity">
    <text evidence="3 12 15">Belongs to the phosphoglycerate kinase family.</text>
</comment>
<dbReference type="PANTHER" id="PTHR11406:SF23">
    <property type="entry name" value="PHOSPHOGLYCERATE KINASE 1, CHLOROPLASTIC-RELATED"/>
    <property type="match status" value="1"/>
</dbReference>
<dbReference type="OrthoDB" id="9808460at2"/>
<dbReference type="GO" id="GO:0006094">
    <property type="term" value="P:gluconeogenesis"/>
    <property type="evidence" value="ECO:0007669"/>
    <property type="project" value="TreeGrafter"/>
</dbReference>
<evidence type="ECO:0000256" key="8">
    <source>
        <dbReference type="ARBA" id="ARBA00022741"/>
    </source>
</evidence>
<keyword evidence="12" id="KW-0963">Cytoplasm</keyword>
<dbReference type="RefSeq" id="WP_050353845.1">
    <property type="nucleotide sequence ID" value="NZ_LGSS01000001.1"/>
</dbReference>
<evidence type="ECO:0000313" key="16">
    <source>
        <dbReference type="EMBL" id="KNF10120.1"/>
    </source>
</evidence>
<dbReference type="GO" id="GO:0005524">
    <property type="term" value="F:ATP binding"/>
    <property type="evidence" value="ECO:0007669"/>
    <property type="project" value="UniProtKB-KW"/>
</dbReference>
<evidence type="ECO:0000313" key="17">
    <source>
        <dbReference type="Proteomes" id="UP000037267"/>
    </source>
</evidence>
<evidence type="ECO:0000256" key="9">
    <source>
        <dbReference type="ARBA" id="ARBA00022777"/>
    </source>
</evidence>
<feature type="binding site" evidence="12">
    <location>
        <position position="296"/>
    </location>
    <ligand>
        <name>ATP</name>
        <dbReference type="ChEBI" id="CHEBI:30616"/>
    </ligand>
</feature>
<evidence type="ECO:0000256" key="13">
    <source>
        <dbReference type="PIRSR" id="PIRSR000724-1"/>
    </source>
</evidence>
<feature type="binding site" evidence="12">
    <location>
        <position position="155"/>
    </location>
    <ligand>
        <name>substrate</name>
    </ligand>
</feature>
<evidence type="ECO:0000256" key="12">
    <source>
        <dbReference type="HAMAP-Rule" id="MF_00145"/>
    </source>
</evidence>
<comment type="pathway">
    <text evidence="2 12">Carbohydrate degradation; glycolysis; pyruvate from D-glyceraldehyde 3-phosphate: step 2/5.</text>
</comment>
<dbReference type="FunFam" id="3.40.50.1260:FF:000006">
    <property type="entry name" value="Phosphoglycerate kinase"/>
    <property type="match status" value="1"/>
</dbReference>
<dbReference type="PIRSF" id="PIRSF000724">
    <property type="entry name" value="Pgk"/>
    <property type="match status" value="1"/>
</dbReference>
<dbReference type="PATRIC" id="fig|1503.3.peg.1159"/>
<evidence type="ECO:0000256" key="15">
    <source>
        <dbReference type="RuleBase" id="RU000532"/>
    </source>
</evidence>
<feature type="binding site" evidence="12 13">
    <location>
        <begin position="22"/>
        <end position="24"/>
    </location>
    <ligand>
        <name>substrate</name>
    </ligand>
</feature>
<dbReference type="AlphaFoldDB" id="A0A0L0WFC3"/>
<sequence length="397" mass="43016">MLNKKSLEDLNVKGKRVLVRCDFNVPMNENKEITDDRRIASAIPTIKYIIENGGKAVVMSHFGRPKGEPNPKYSLAPVAKRLSELLGKEVVFADDDIVVGEDTKKIVSEMKDSDVVLLQNTRYRKEEEKNGEDFAKELASLGDLYINDAFGTAHRAHASNVGVSKHLPSAVGYLVKKEIEIMGKAMSNPEKPFVAILGGAKVSDKIGVIENLLDKVDSLLIGGGMMFTFLKAKGLEIGKSLVEEDKVDLAKELINKAQEKNVNLLLPVDTVVAKEFKNDVDFETVNVENIPSDTMGLDIGERTIEIFSKTVKEAKTVVWNGPMGVFEMSNFAKGTEAIAKAMAEANGTTIVGGGDSAAAVEQTGLDEKMTHISTGGGASLEFFEGKVLPGIDAIDEK</sequence>
<dbReference type="InterPro" id="IPR036043">
    <property type="entry name" value="Phosphoglycerate_kinase_sf"/>
</dbReference>
<proteinExistence type="inferred from homology"/>
<keyword evidence="17" id="KW-1185">Reference proteome</keyword>
<feature type="binding site" evidence="13">
    <location>
        <position position="38"/>
    </location>
    <ligand>
        <name>(2R)-3-phosphoglycerate</name>
        <dbReference type="ChEBI" id="CHEBI:58272"/>
    </ligand>
</feature>
<dbReference type="PROSITE" id="PS00111">
    <property type="entry name" value="PGLYCERATE_KINASE"/>
    <property type="match status" value="1"/>
</dbReference>
<dbReference type="Gene3D" id="3.40.50.1260">
    <property type="entry name" value="Phosphoglycerate kinase, N-terminal domain"/>
    <property type="match status" value="2"/>
</dbReference>
<gene>
    <name evidence="12 16" type="primary">pgk</name>
    <name evidence="16" type="ORF">CLPU_1c02850</name>
</gene>
<dbReference type="GO" id="GO:0004618">
    <property type="term" value="F:phosphoglycerate kinase activity"/>
    <property type="evidence" value="ECO:0007669"/>
    <property type="project" value="UniProtKB-UniRule"/>
</dbReference>
<dbReference type="PRINTS" id="PR00477">
    <property type="entry name" value="PHGLYCKINASE"/>
</dbReference>
<comment type="catalytic activity">
    <reaction evidence="1 12 15">
        <text>(2R)-3-phosphoglycerate + ATP = (2R)-3-phospho-glyceroyl phosphate + ADP</text>
        <dbReference type="Rhea" id="RHEA:14801"/>
        <dbReference type="ChEBI" id="CHEBI:30616"/>
        <dbReference type="ChEBI" id="CHEBI:57604"/>
        <dbReference type="ChEBI" id="CHEBI:58272"/>
        <dbReference type="ChEBI" id="CHEBI:456216"/>
        <dbReference type="EC" id="2.7.2.3"/>
    </reaction>
</comment>
<dbReference type="FunFam" id="3.40.50.1260:FF:000003">
    <property type="entry name" value="Phosphoglycerate kinase"/>
    <property type="match status" value="1"/>
</dbReference>
<evidence type="ECO:0000256" key="6">
    <source>
        <dbReference type="ARBA" id="ARBA00016471"/>
    </source>
</evidence>
<keyword evidence="10 12" id="KW-0067">ATP-binding</keyword>
<accession>A0A0L0WFC3</accession>
<dbReference type="Proteomes" id="UP000037267">
    <property type="component" value="Unassembled WGS sequence"/>
</dbReference>
<evidence type="ECO:0000256" key="2">
    <source>
        <dbReference type="ARBA" id="ARBA00004838"/>
    </source>
</evidence>
<feature type="binding site" evidence="12">
    <location>
        <position position="38"/>
    </location>
    <ligand>
        <name>substrate</name>
    </ligand>
</feature>
<dbReference type="PANTHER" id="PTHR11406">
    <property type="entry name" value="PHOSPHOGLYCERATE KINASE"/>
    <property type="match status" value="1"/>
</dbReference>
<dbReference type="InterPro" id="IPR001576">
    <property type="entry name" value="Phosphoglycerate_kinase"/>
</dbReference>
<evidence type="ECO:0000256" key="14">
    <source>
        <dbReference type="PIRSR" id="PIRSR000724-2"/>
    </source>
</evidence>
<dbReference type="EC" id="2.7.2.3" evidence="5 12"/>
<dbReference type="SUPFAM" id="SSF53748">
    <property type="entry name" value="Phosphoglycerate kinase"/>
    <property type="match status" value="1"/>
</dbReference>
<feature type="binding site" evidence="12">
    <location>
        <position position="122"/>
    </location>
    <ligand>
        <name>substrate</name>
    </ligand>
</feature>
<comment type="subunit">
    <text evidence="4 12">Monomer.</text>
</comment>
<evidence type="ECO:0000256" key="7">
    <source>
        <dbReference type="ARBA" id="ARBA00022679"/>
    </source>
</evidence>
<feature type="binding site" evidence="13">
    <location>
        <position position="155"/>
    </location>
    <ligand>
        <name>(2R)-3-phosphoglycerate</name>
        <dbReference type="ChEBI" id="CHEBI:58272"/>
    </ligand>
</feature>
<keyword evidence="7 12" id="KW-0808">Transferase</keyword>
<dbReference type="InterPro" id="IPR015824">
    <property type="entry name" value="Phosphoglycerate_kinase_N"/>
</dbReference>
<evidence type="ECO:0000256" key="10">
    <source>
        <dbReference type="ARBA" id="ARBA00022840"/>
    </source>
</evidence>
<evidence type="ECO:0000256" key="3">
    <source>
        <dbReference type="ARBA" id="ARBA00008982"/>
    </source>
</evidence>
<keyword evidence="8 12" id="KW-0547">Nucleotide-binding</keyword>
<organism evidence="16 17">
    <name type="scientific">Gottschalkia purinilytica</name>
    <name type="common">Clostridium purinilyticum</name>
    <dbReference type="NCBI Taxonomy" id="1503"/>
    <lineage>
        <taxon>Bacteria</taxon>
        <taxon>Bacillati</taxon>
        <taxon>Bacillota</taxon>
        <taxon>Tissierellia</taxon>
        <taxon>Tissierellales</taxon>
        <taxon>Gottschalkiaceae</taxon>
        <taxon>Gottschalkia</taxon>
    </lineage>
</organism>
<dbReference type="STRING" id="1503.CLPU_1c02850"/>
<feature type="binding site" evidence="12 14">
    <location>
        <position position="205"/>
    </location>
    <ligand>
        <name>ATP</name>
        <dbReference type="ChEBI" id="CHEBI:30616"/>
    </ligand>
</feature>